<keyword evidence="1" id="KW-0732">Signal</keyword>
<gene>
    <name evidence="2" type="ORF">HMPREF0602_1013</name>
</gene>
<accession>E0N933</accession>
<organism evidence="2 3">
    <name type="scientific">Neisseria meningitidis serogroup B (strain ATCC 13091 / M2091)</name>
    <dbReference type="NCBI Taxonomy" id="862513"/>
    <lineage>
        <taxon>Bacteria</taxon>
        <taxon>Pseudomonadati</taxon>
        <taxon>Pseudomonadota</taxon>
        <taxon>Betaproteobacteria</taxon>
        <taxon>Neisseriales</taxon>
        <taxon>Neisseriaceae</taxon>
        <taxon>Neisseria</taxon>
    </lineage>
</organism>
<evidence type="ECO:0008006" key="4">
    <source>
        <dbReference type="Google" id="ProtNLM"/>
    </source>
</evidence>
<dbReference type="PROSITE" id="PS51257">
    <property type="entry name" value="PROKAR_LIPOPROTEIN"/>
    <property type="match status" value="1"/>
</dbReference>
<dbReference type="AlphaFoldDB" id="E0N933"/>
<evidence type="ECO:0000313" key="2">
    <source>
        <dbReference type="EMBL" id="EFM04597.1"/>
    </source>
</evidence>
<feature type="chain" id="PRO_5003137836" description="Lipoprotein" evidence="1">
    <location>
        <begin position="29"/>
        <end position="174"/>
    </location>
</feature>
<comment type="caution">
    <text evidence="2">The sequence shown here is derived from an EMBL/GenBank/DDBJ whole genome shotgun (WGS) entry which is preliminary data.</text>
</comment>
<name>E0N933_NEIM3</name>
<evidence type="ECO:0000256" key="1">
    <source>
        <dbReference type="SAM" id="SignalP"/>
    </source>
</evidence>
<proteinExistence type="predicted"/>
<evidence type="ECO:0000313" key="3">
    <source>
        <dbReference type="Proteomes" id="UP000005526"/>
    </source>
</evidence>
<protein>
    <recommendedName>
        <fullName evidence="4">Lipoprotein</fullName>
    </recommendedName>
</protein>
<dbReference type="EMBL" id="AEEF01000050">
    <property type="protein sequence ID" value="EFM04597.1"/>
    <property type="molecule type" value="Genomic_DNA"/>
</dbReference>
<feature type="signal peptide" evidence="1">
    <location>
        <begin position="1"/>
        <end position="28"/>
    </location>
</feature>
<dbReference type="Proteomes" id="UP000005526">
    <property type="component" value="Unassembled WGS sequence"/>
</dbReference>
<dbReference type="RefSeq" id="WP_002213597.1">
    <property type="nucleotide sequence ID" value="NZ_GL397187.1"/>
</dbReference>
<reference evidence="2 3" key="1">
    <citation type="submission" date="2010-07" db="EMBL/GenBank/DDBJ databases">
        <authorList>
            <person name="Muzny D."/>
            <person name="Qin X."/>
            <person name="Deng J."/>
            <person name="Jiang H."/>
            <person name="Liu Y."/>
            <person name="Qu J."/>
            <person name="Song X.-Z."/>
            <person name="Zhang L."/>
            <person name="Thornton R."/>
            <person name="Coyle M."/>
            <person name="Francisco L."/>
            <person name="Jackson L."/>
            <person name="Javaid M."/>
            <person name="Korchina V."/>
            <person name="Kovar C."/>
            <person name="Mata R."/>
            <person name="Mathew T."/>
            <person name="Ngo R."/>
            <person name="Nguyen L."/>
            <person name="Nguyen N."/>
            <person name="Okwuonu G."/>
            <person name="Ongeri F."/>
            <person name="Pham C."/>
            <person name="Simmons D."/>
            <person name="Wilczek-Boney K."/>
            <person name="Hale W."/>
            <person name="Jakkamsetti A."/>
            <person name="Pham P."/>
            <person name="Ruth R."/>
            <person name="San Lucas F."/>
            <person name="Warren J."/>
            <person name="Zhang J."/>
            <person name="Zhao Z."/>
            <person name="Zhou C."/>
            <person name="Zhu D."/>
            <person name="Lee S."/>
            <person name="Bess C."/>
            <person name="Blankenburg K."/>
            <person name="Forbes L."/>
            <person name="Fu Q."/>
            <person name="Gubbala S."/>
            <person name="Hirani K."/>
            <person name="Jayaseelan J.C."/>
            <person name="Lara F."/>
            <person name="Munidasa M."/>
            <person name="Palculict T."/>
            <person name="Patil S."/>
            <person name="Pu L.-L."/>
            <person name="Saada N."/>
            <person name="Tang L."/>
            <person name="Weissenberger G."/>
            <person name="Zhu Y."/>
            <person name="Hemphill L."/>
            <person name="Shang Y."/>
            <person name="Youmans B."/>
            <person name="Ayvaz T."/>
            <person name="Ross M."/>
            <person name="Santibanez J."/>
            <person name="Aqrawi P."/>
            <person name="Gross S."/>
            <person name="Joshi V."/>
            <person name="Fowler G."/>
            <person name="Nazareth L."/>
            <person name="Reid J."/>
            <person name="Worley K."/>
            <person name="Petrosino J."/>
            <person name="Highlander S."/>
            <person name="Gibbs R."/>
        </authorList>
    </citation>
    <scope>NUCLEOTIDE SEQUENCE [LARGE SCALE GENOMIC DNA]</scope>
    <source>
        <strain evidence="2 3">ATCC 13091</strain>
    </source>
</reference>
<dbReference type="HOGENOM" id="CLU_118083_0_0_4"/>
<sequence length="174" mass="19248">MNMKKLISAICVSIVLSACNQQSKTAQAEEPVQSIQAADCTAPMDITVEQYLINLEQAFKTQNVSTKIHNKNIVKTDCGYDLTLVMDFGAIALKLDEQQKIRAISVGYILKTDGEKGQNLVNNAINGLHSIQAVLSLTTTDKLGESEAGKQLRQRIQSDRSNSAKRRSGRWYFI</sequence>